<keyword evidence="1" id="KW-0812">Transmembrane</keyword>
<evidence type="ECO:0000313" key="5">
    <source>
        <dbReference type="EMBL" id="CAF4285520.1"/>
    </source>
</evidence>
<feature type="transmembrane region" description="Helical" evidence="1">
    <location>
        <begin position="6"/>
        <end position="28"/>
    </location>
</feature>
<evidence type="ECO:0000313" key="7">
    <source>
        <dbReference type="Proteomes" id="UP000663855"/>
    </source>
</evidence>
<reference evidence="2" key="1">
    <citation type="submission" date="2021-02" db="EMBL/GenBank/DDBJ databases">
        <authorList>
            <person name="Nowell W R."/>
        </authorList>
    </citation>
    <scope>NUCLEOTIDE SEQUENCE</scope>
</reference>
<evidence type="ECO:0000256" key="1">
    <source>
        <dbReference type="SAM" id="Phobius"/>
    </source>
</evidence>
<dbReference type="Proteomes" id="UP000681720">
    <property type="component" value="Unassembled WGS sequence"/>
</dbReference>
<dbReference type="Proteomes" id="UP000663855">
    <property type="component" value="Unassembled WGS sequence"/>
</dbReference>
<comment type="caution">
    <text evidence="2">The sequence shown here is derived from an EMBL/GenBank/DDBJ whole genome shotgun (WGS) entry which is preliminary data.</text>
</comment>
<evidence type="ECO:0000313" key="4">
    <source>
        <dbReference type="EMBL" id="CAF3882972.1"/>
    </source>
</evidence>
<dbReference type="Proteomes" id="UP000681967">
    <property type="component" value="Unassembled WGS sequence"/>
</dbReference>
<dbReference type="EMBL" id="CAJOBI010033485">
    <property type="protein sequence ID" value="CAF4285520.1"/>
    <property type="molecule type" value="Genomic_DNA"/>
</dbReference>
<keyword evidence="1" id="KW-1133">Transmembrane helix</keyword>
<protein>
    <submittedName>
        <fullName evidence="2">Uncharacterized protein</fullName>
    </submittedName>
</protein>
<keyword evidence="1" id="KW-0472">Membrane</keyword>
<name>A0A815U3T4_9BILA</name>
<dbReference type="Proteomes" id="UP000676336">
    <property type="component" value="Unassembled WGS sequence"/>
</dbReference>
<evidence type="ECO:0000313" key="2">
    <source>
        <dbReference type="EMBL" id="CAF1515549.1"/>
    </source>
</evidence>
<dbReference type="EMBL" id="CAJNOV010013233">
    <property type="protein sequence ID" value="CAF1515549.1"/>
    <property type="molecule type" value="Genomic_DNA"/>
</dbReference>
<accession>A0A815U3T4</accession>
<dbReference type="AlphaFoldDB" id="A0A815U3T4"/>
<dbReference type="EMBL" id="CAJOBH010069851">
    <property type="protein sequence ID" value="CAF4466885.1"/>
    <property type="molecule type" value="Genomic_DNA"/>
</dbReference>
<organism evidence="2 7">
    <name type="scientific">Rotaria magnacalcarata</name>
    <dbReference type="NCBI Taxonomy" id="392030"/>
    <lineage>
        <taxon>Eukaryota</taxon>
        <taxon>Metazoa</taxon>
        <taxon>Spiralia</taxon>
        <taxon>Gnathifera</taxon>
        <taxon>Rotifera</taxon>
        <taxon>Eurotatoria</taxon>
        <taxon>Bdelloidea</taxon>
        <taxon>Philodinida</taxon>
        <taxon>Philodinidae</taxon>
        <taxon>Rotaria</taxon>
    </lineage>
</organism>
<gene>
    <name evidence="6" type="ORF">BYL167_LOCUS34472</name>
    <name evidence="2" type="ORF">CJN711_LOCUS28087</name>
    <name evidence="4" type="ORF">GIL414_LOCUS5640</name>
    <name evidence="3" type="ORF">MBJ925_LOCUS24477</name>
    <name evidence="5" type="ORF">SMN809_LOCUS25454</name>
</gene>
<dbReference type="EMBL" id="CAJNRE010012704">
    <property type="protein sequence ID" value="CAF2112774.1"/>
    <property type="molecule type" value="Genomic_DNA"/>
</dbReference>
<evidence type="ECO:0000313" key="3">
    <source>
        <dbReference type="EMBL" id="CAF2112774.1"/>
    </source>
</evidence>
<dbReference type="EMBL" id="CAJOBJ010001514">
    <property type="protein sequence ID" value="CAF3882972.1"/>
    <property type="molecule type" value="Genomic_DNA"/>
</dbReference>
<proteinExistence type="predicted"/>
<sequence length="87" mass="10253">MTVFVMLAGVFTTVVTGIIGITSLGLAFKGRIDFDDRRTVEQTQVELILFEFQHQLFEYYYEKEHSNSYHHSQSLRLNPTKYDYGFY</sequence>
<dbReference type="Proteomes" id="UP000663824">
    <property type="component" value="Unassembled WGS sequence"/>
</dbReference>
<evidence type="ECO:0000313" key="6">
    <source>
        <dbReference type="EMBL" id="CAF4466885.1"/>
    </source>
</evidence>